<proteinExistence type="predicted"/>
<dbReference type="InterPro" id="IPR049236">
    <property type="entry name" value="DUF6850"/>
</dbReference>
<keyword evidence="3" id="KW-1185">Reference proteome</keyword>
<dbReference type="RefSeq" id="WP_196935933.1">
    <property type="nucleotide sequence ID" value="NZ_MU158698.1"/>
</dbReference>
<dbReference type="EMBL" id="PRDK01000003">
    <property type="protein sequence ID" value="MBE8712785.1"/>
    <property type="molecule type" value="Genomic_DNA"/>
</dbReference>
<protein>
    <recommendedName>
        <fullName evidence="1">DUF6850 domain-containing protein</fullName>
    </recommendedName>
</protein>
<feature type="domain" description="DUF6850" evidence="1">
    <location>
        <begin position="43"/>
        <end position="515"/>
    </location>
</feature>
<dbReference type="Proteomes" id="UP000616201">
    <property type="component" value="Unassembled WGS sequence"/>
</dbReference>
<sequence>MKFRLFLILFVFFSVLAKSQYRKDSVYIFTQDRIQIDKKILSPTFAELNKSTAYGVLELDYLFETGGLRKAQQAYDKRSPTFTAKGFNELGKFRLGAIFKFNNSFEDSLANGQKNDLENLSTFYPYANKAGDYNRQNYSISTSLSYRIFDNLIPFINMDYHKHMSAGTVDPRLSSNRFILKLKPGISTNFKKHHLGLYGILGNADEQVSLQYKNAEYKVSLLYPDRIHYMNYGYGNSVIKDSSNVYKYDMYRGFGMQYAGNIDSWSVFANGAYEYYHNANFNNPRSSSRHTTPIGVFDLYTTSFSVDAHRDGRNGRQQSVLFSAVHNEGIDGNLKTTGSLNIVNYKVNTLNLNGSYYYLWDKNKSYAKELGISLAYCKDSRADISQGVLLDVSNTLVSVFHTQYFQGKFSQSYQFTLNPYYSFPNNTSLSFNPLSSTPFLQNVIFTDYYFAKTSFWGLKVGGEYKNTLFGNNNLGIYASIDYRKANDLELRTDLNPTFIPNGHRLIGNIGLRMYLKAN</sequence>
<dbReference type="Pfam" id="PF21012">
    <property type="entry name" value="DUF6850"/>
    <property type="match status" value="1"/>
</dbReference>
<evidence type="ECO:0000313" key="3">
    <source>
        <dbReference type="Proteomes" id="UP000616201"/>
    </source>
</evidence>
<comment type="caution">
    <text evidence="2">The sequence shown here is derived from an EMBL/GenBank/DDBJ whole genome shotgun (WGS) entry which is preliminary data.</text>
</comment>
<evidence type="ECO:0000259" key="1">
    <source>
        <dbReference type="Pfam" id="PF21012"/>
    </source>
</evidence>
<reference evidence="2" key="1">
    <citation type="submission" date="2018-02" db="EMBL/GenBank/DDBJ databases">
        <authorList>
            <person name="Vasarhelyi B.M."/>
            <person name="Deshmukh S."/>
            <person name="Balint B."/>
            <person name="Kukolya J."/>
        </authorList>
    </citation>
    <scope>NUCLEOTIDE SEQUENCE</scope>
    <source>
        <strain evidence="2">KB22</strain>
    </source>
</reference>
<accession>A0A928YQ94</accession>
<organism evidence="2 3">
    <name type="scientific">Sphingobacterium hungaricum</name>
    <dbReference type="NCBI Taxonomy" id="2082723"/>
    <lineage>
        <taxon>Bacteria</taxon>
        <taxon>Pseudomonadati</taxon>
        <taxon>Bacteroidota</taxon>
        <taxon>Sphingobacteriia</taxon>
        <taxon>Sphingobacteriales</taxon>
        <taxon>Sphingobacteriaceae</taxon>
        <taxon>Sphingobacterium</taxon>
    </lineage>
</organism>
<evidence type="ECO:0000313" key="2">
    <source>
        <dbReference type="EMBL" id="MBE8712785.1"/>
    </source>
</evidence>
<name>A0A928YQ94_9SPHI</name>
<gene>
    <name evidence="2" type="ORF">C4F49_03725</name>
</gene>
<dbReference type="AlphaFoldDB" id="A0A928YQ94"/>